<organism evidence="5 6">
    <name type="scientific">Alkalicoccus halolimnae</name>
    <dbReference type="NCBI Taxonomy" id="1667239"/>
    <lineage>
        <taxon>Bacteria</taxon>
        <taxon>Bacillati</taxon>
        <taxon>Bacillota</taxon>
        <taxon>Bacilli</taxon>
        <taxon>Bacillales</taxon>
        <taxon>Bacillaceae</taxon>
        <taxon>Alkalicoccus</taxon>
    </lineage>
</organism>
<dbReference type="InterPro" id="IPR042070">
    <property type="entry name" value="PucR_C-HTH_sf"/>
</dbReference>
<comment type="similarity">
    <text evidence="1">Belongs to the CdaR family.</text>
</comment>
<evidence type="ECO:0000256" key="1">
    <source>
        <dbReference type="ARBA" id="ARBA00006754"/>
    </source>
</evidence>
<dbReference type="InterPro" id="IPR012914">
    <property type="entry name" value="PucR_dom"/>
</dbReference>
<feature type="domain" description="PucR C-terminal helix-turn-helix" evidence="3">
    <location>
        <begin position="466"/>
        <end position="523"/>
    </location>
</feature>
<dbReference type="Pfam" id="PF07905">
    <property type="entry name" value="PucR"/>
    <property type="match status" value="1"/>
</dbReference>
<dbReference type="OrthoDB" id="142218at2"/>
<dbReference type="Proteomes" id="UP000321816">
    <property type="component" value="Chromosome"/>
</dbReference>
<evidence type="ECO:0000259" key="4">
    <source>
        <dbReference type="Pfam" id="PF17853"/>
    </source>
</evidence>
<dbReference type="KEGG" id="ahal:FTX54_001800"/>
<feature type="domain" description="CdaR GGDEF-like" evidence="4">
    <location>
        <begin position="281"/>
        <end position="412"/>
    </location>
</feature>
<name>A0A5C7FFC7_9BACI</name>
<evidence type="ECO:0000259" key="3">
    <source>
        <dbReference type="Pfam" id="PF13556"/>
    </source>
</evidence>
<dbReference type="InterPro" id="IPR041522">
    <property type="entry name" value="CdaR_GGDEF"/>
</dbReference>
<evidence type="ECO:0000259" key="2">
    <source>
        <dbReference type="Pfam" id="PF07905"/>
    </source>
</evidence>
<accession>A0A5C7FFC7</accession>
<dbReference type="PANTHER" id="PTHR33744">
    <property type="entry name" value="CARBOHYDRATE DIACID REGULATOR"/>
    <property type="match status" value="1"/>
</dbReference>
<feature type="domain" description="Purine catabolism PurC-like" evidence="2">
    <location>
        <begin position="6"/>
        <end position="119"/>
    </location>
</feature>
<dbReference type="Gene3D" id="1.10.10.2840">
    <property type="entry name" value="PucR C-terminal helix-turn-helix domain"/>
    <property type="match status" value="1"/>
</dbReference>
<dbReference type="InterPro" id="IPR025736">
    <property type="entry name" value="PucR_C-HTH_dom"/>
</dbReference>
<dbReference type="EMBL" id="CP144914">
    <property type="protein sequence ID" value="WWD80328.1"/>
    <property type="molecule type" value="Genomic_DNA"/>
</dbReference>
<dbReference type="RefSeq" id="WP_147804167.1">
    <property type="nucleotide sequence ID" value="NZ_CP144914.1"/>
</dbReference>
<sequence length="531" mass="60753">MELHLLMQQSALVHSQIIAGRDGLMRRVSSVNTMDAPDILEYLEEGQLLLTTGYSLKDNLERLPDMIRRMHERGCAGLGIKSKKFLGGISEEAARAASDLSFPLFELPPDISLGRLVHDSLALVLKSREQELQESKYFHEKLSGLLHQEGGLTLVMREMERTLACRISLMNARKELLYTRSGENQEELTSLFIPDGERRFYTCENSRGGMWTLYPVEAGHRCNGMLVFDREMTESQPQALLVSHAANVISFELMKQQAVTQHDRMMKNAFFNDVLEGRFRTNAEISSRGSYYGVEEETMYLTAAAQLDTFSMEEGERMLYEKKAEVYDLLSELLPALLPSHILFMKGELFVILTGVHFMHEEVEEDFIKVLTDLQLACSERLNASLSFGIGNAAPQLTDLKRTWQESVEALHTGLQLYKTSFVQTSRTKGLKELISMTADQNRRSFVKYELYPLLHLANEKERSILIQTLTAFLEENCHISNTAERLDIHRNTVLFRIHKCEELLAKDIKDPYTSLSLRMALYIQKEWKDS</sequence>
<evidence type="ECO:0000313" key="5">
    <source>
        <dbReference type="EMBL" id="WWD80328.1"/>
    </source>
</evidence>
<dbReference type="InterPro" id="IPR051448">
    <property type="entry name" value="CdaR-like_regulators"/>
</dbReference>
<reference evidence="5 6" key="1">
    <citation type="submission" date="2024-01" db="EMBL/GenBank/DDBJ databases">
        <title>Complete Genome Sequence of Alkalicoccus halolimnae BZ-SZ-XJ29T, a Moderately Halophilic Bacterium Isolated from a Salt Lake.</title>
        <authorList>
            <person name="Zhao B."/>
        </authorList>
    </citation>
    <scope>NUCLEOTIDE SEQUENCE [LARGE SCALE GENOMIC DNA]</scope>
    <source>
        <strain evidence="5 6">BZ-SZ-XJ29</strain>
    </source>
</reference>
<proteinExistence type="inferred from homology"/>
<dbReference type="PANTHER" id="PTHR33744:SF1">
    <property type="entry name" value="DNA-BINDING TRANSCRIPTIONAL ACTIVATOR ADER"/>
    <property type="match status" value="1"/>
</dbReference>
<protein>
    <submittedName>
        <fullName evidence="5">PucR family transcriptional regulator ligand-binding domain-containing protein</fullName>
    </submittedName>
</protein>
<keyword evidence="6" id="KW-1185">Reference proteome</keyword>
<gene>
    <name evidence="5" type="ORF">FTX54_001800</name>
</gene>
<dbReference type="AlphaFoldDB" id="A0A5C7FFC7"/>
<dbReference type="Pfam" id="PF17853">
    <property type="entry name" value="GGDEF_2"/>
    <property type="match status" value="1"/>
</dbReference>
<dbReference type="Pfam" id="PF13556">
    <property type="entry name" value="HTH_30"/>
    <property type="match status" value="1"/>
</dbReference>
<evidence type="ECO:0000313" key="6">
    <source>
        <dbReference type="Proteomes" id="UP000321816"/>
    </source>
</evidence>